<sequence>MSAPMAYEASEWDGTRFGREESTGVVMGLGWDQVIFLGVGVLICVPIVVAVGFPTGLLIALVIGGGFALVGIPRVMGKSLIRWAFTIMKFGWRKKQGQTEYVQPVDGLEAGLDATGTIYRQNELVAPGDSQVLPDYESVDGPIRPEDDTPRNKKGRIKPGKGHRFKLPGEINELRVFQQPGGAAFVYDPRRKEAVVVAAIMTDKAFALEAFEDKEDRLRAWAGVLSGLSRIPGVARLQFSDQTTIISGAKVMAWYERKRLEAPTRDIDGDQVQMSGPGIDPILDGSFVEMMNHQDGQSLHEPWLTIVLSQDVLARRIQANGGKLRGFMDTALGVMRVVESALPDSGTRVVKWHTPRSLAALIRSGFDPLSTMEISDREGDFAGVAPDSAGPMHAEWTLDRFESDGALHRSFVISEWPQAQAQLGFLDRFIFAGEFRHTVSLYVKPRDTRKALKDNERRKADWQTNETVRSRLGKQPSLRHTRQIEDIEREEAELVESHAPVKIACLITVSATTEQELEANCGDLRTRAAEAGCEIRLLGGEQDSGFIAGALPLGRLAL</sequence>
<evidence type="ECO:0000256" key="2">
    <source>
        <dbReference type="SAM" id="Phobius"/>
    </source>
</evidence>
<keyword evidence="4" id="KW-1185">Reference proteome</keyword>
<evidence type="ECO:0000313" key="3">
    <source>
        <dbReference type="EMBL" id="MVT25721.1"/>
    </source>
</evidence>
<accession>A0A7K1UHZ5</accession>
<evidence type="ECO:0008006" key="5">
    <source>
        <dbReference type="Google" id="ProtNLM"/>
    </source>
</evidence>
<proteinExistence type="predicted"/>
<feature type="transmembrane region" description="Helical" evidence="2">
    <location>
        <begin position="57"/>
        <end position="76"/>
    </location>
</feature>
<comment type="caution">
    <text evidence="3">The sequence shown here is derived from an EMBL/GenBank/DDBJ whole genome shotgun (WGS) entry which is preliminary data.</text>
</comment>
<name>A0A7K1UHZ5_9MICC</name>
<dbReference type="InterPro" id="IPR049978">
    <property type="entry name" value="SCO6880-like"/>
</dbReference>
<feature type="region of interest" description="Disordered" evidence="1">
    <location>
        <begin position="140"/>
        <end position="162"/>
    </location>
</feature>
<keyword evidence="2" id="KW-0812">Transmembrane</keyword>
<dbReference type="NCBIfam" id="NF042935">
    <property type="entry name" value="SCO6880_fam"/>
    <property type="match status" value="1"/>
</dbReference>
<reference evidence="3 4" key="1">
    <citation type="submission" date="2019-12" db="EMBL/GenBank/DDBJ databases">
        <title>Nesterenkonia muleiensis sp. nov., a novel actinobacterium isolated from sap of Populus euphratica.</title>
        <authorList>
            <person name="Wang R."/>
        </authorList>
    </citation>
    <scope>NUCLEOTIDE SEQUENCE [LARGE SCALE GENOMIC DNA]</scope>
    <source>
        <strain evidence="3 4">F10</strain>
    </source>
</reference>
<evidence type="ECO:0000313" key="4">
    <source>
        <dbReference type="Proteomes" id="UP000460157"/>
    </source>
</evidence>
<organism evidence="3 4">
    <name type="scientific">Nesterenkonia alkaliphila</name>
    <dbReference type="NCBI Taxonomy" id="1463631"/>
    <lineage>
        <taxon>Bacteria</taxon>
        <taxon>Bacillati</taxon>
        <taxon>Actinomycetota</taxon>
        <taxon>Actinomycetes</taxon>
        <taxon>Micrococcales</taxon>
        <taxon>Micrococcaceae</taxon>
        <taxon>Nesterenkonia</taxon>
    </lineage>
</organism>
<keyword evidence="2" id="KW-1133">Transmembrane helix</keyword>
<feature type="transmembrane region" description="Helical" evidence="2">
    <location>
        <begin position="34"/>
        <end position="51"/>
    </location>
</feature>
<feature type="compositionally biased region" description="Basic residues" evidence="1">
    <location>
        <begin position="152"/>
        <end position="162"/>
    </location>
</feature>
<dbReference type="RefSeq" id="WP_157321913.1">
    <property type="nucleotide sequence ID" value="NZ_BMFX01000007.1"/>
</dbReference>
<dbReference type="AlphaFoldDB" id="A0A7K1UHZ5"/>
<dbReference type="Proteomes" id="UP000460157">
    <property type="component" value="Unassembled WGS sequence"/>
</dbReference>
<evidence type="ECO:0000256" key="1">
    <source>
        <dbReference type="SAM" id="MobiDB-lite"/>
    </source>
</evidence>
<protein>
    <recommendedName>
        <fullName evidence="5">PrgI family protein</fullName>
    </recommendedName>
</protein>
<keyword evidence="2" id="KW-0472">Membrane</keyword>
<gene>
    <name evidence="3" type="ORF">GNZ21_04980</name>
</gene>
<dbReference type="OrthoDB" id="3859571at2"/>
<dbReference type="EMBL" id="WRPM01000031">
    <property type="protein sequence ID" value="MVT25721.1"/>
    <property type="molecule type" value="Genomic_DNA"/>
</dbReference>